<dbReference type="EMBL" id="LRKC01000148">
    <property type="protein sequence ID" value="OKV07413.1"/>
    <property type="molecule type" value="Genomic_DNA"/>
</dbReference>
<organism evidence="2 3">
    <name type="scientific">Escherichia coli</name>
    <dbReference type="NCBI Taxonomy" id="562"/>
    <lineage>
        <taxon>Bacteria</taxon>
        <taxon>Pseudomonadati</taxon>
        <taxon>Pseudomonadota</taxon>
        <taxon>Gammaproteobacteria</taxon>
        <taxon>Enterobacterales</taxon>
        <taxon>Enterobacteriaceae</taxon>
        <taxon>Escherichia</taxon>
    </lineage>
</organism>
<protein>
    <submittedName>
        <fullName evidence="2">Uncharacterized protein</fullName>
    </submittedName>
</protein>
<dbReference type="RefSeq" id="WP_050541475.1">
    <property type="nucleotide sequence ID" value="NZ_CAIZFD010000021.1"/>
</dbReference>
<dbReference type="AlphaFoldDB" id="A0A854BIV0"/>
<name>A0A854BIV0_ECOLX</name>
<gene>
    <name evidence="2" type="ORF">AWP47_19635</name>
</gene>
<feature type="chain" id="PRO_5032386813" evidence="1">
    <location>
        <begin position="24"/>
        <end position="118"/>
    </location>
</feature>
<evidence type="ECO:0000313" key="2">
    <source>
        <dbReference type="EMBL" id="OKV07413.1"/>
    </source>
</evidence>
<comment type="caution">
    <text evidence="2">The sequence shown here is derived from an EMBL/GenBank/DDBJ whole genome shotgun (WGS) entry which is preliminary data.</text>
</comment>
<keyword evidence="1" id="KW-0732">Signal</keyword>
<accession>A0A854BIV0</accession>
<evidence type="ECO:0000256" key="1">
    <source>
        <dbReference type="SAM" id="SignalP"/>
    </source>
</evidence>
<feature type="signal peptide" evidence="1">
    <location>
        <begin position="1"/>
        <end position="23"/>
    </location>
</feature>
<sequence length="118" mass="14037">MIIIKLRLTLLFILATITYSVQSDEFDDQTTYTQYRYFSTAIPEDIRRFMFYVDYCFVDLAFDIETDSMTAKNDIINECTPLKERNKTLKEKYKKDEEIIAILSIADDTILIYEELKK</sequence>
<evidence type="ECO:0000313" key="3">
    <source>
        <dbReference type="Proteomes" id="UP000185794"/>
    </source>
</evidence>
<dbReference type="Proteomes" id="UP000185794">
    <property type="component" value="Unassembled WGS sequence"/>
</dbReference>
<proteinExistence type="predicted"/>
<reference evidence="2 3" key="1">
    <citation type="journal article" date="2017" name="Front. Cell. Infect. Microbiol.">
        <title>Chaperone-usher pili loci of human colonization factor-negative enterotoxigenic Escherichia coli.</title>
        <authorList>
            <person name="Del Canto F."/>
            <person name="Vidal R."/>
            <person name="Stine O.C."/>
            <person name="Pop M."/>
        </authorList>
    </citation>
    <scope>NUCLEOTIDE SEQUENCE [LARGE SCALE GENOMIC DNA]</scope>
    <source>
        <strain evidence="2 3">700324</strain>
    </source>
</reference>